<organism evidence="1 2">
    <name type="scientific">Luteimonas viscosa</name>
    <dbReference type="NCBI Taxonomy" id="1132694"/>
    <lineage>
        <taxon>Bacteria</taxon>
        <taxon>Pseudomonadati</taxon>
        <taxon>Pseudomonadota</taxon>
        <taxon>Gammaproteobacteria</taxon>
        <taxon>Lysobacterales</taxon>
        <taxon>Lysobacteraceae</taxon>
        <taxon>Luteimonas</taxon>
    </lineage>
</organism>
<dbReference type="AlphaFoldDB" id="A0A5D4XTZ9"/>
<accession>A0A5D4XTZ9</accession>
<keyword evidence="2" id="KW-1185">Reference proteome</keyword>
<reference evidence="1 2" key="1">
    <citation type="submission" date="2019-08" db="EMBL/GenBank/DDBJ databases">
        <title>Luteimonas viscosus sp. nov., isolated from soil of a sunflower field.</title>
        <authorList>
            <person name="Jianli Z."/>
            <person name="Ying Z."/>
        </authorList>
    </citation>
    <scope>NUCLEOTIDE SEQUENCE [LARGE SCALE GENOMIC DNA]</scope>
    <source>
        <strain evidence="1 2">XBU10</strain>
    </source>
</reference>
<evidence type="ECO:0000313" key="2">
    <source>
        <dbReference type="Proteomes" id="UP000324973"/>
    </source>
</evidence>
<evidence type="ECO:0000313" key="1">
    <source>
        <dbReference type="EMBL" id="TYT26462.1"/>
    </source>
</evidence>
<dbReference type="EMBL" id="VTFT01000001">
    <property type="protein sequence ID" value="TYT26462.1"/>
    <property type="molecule type" value="Genomic_DNA"/>
</dbReference>
<gene>
    <name evidence="1" type="ORF">FZO89_09450</name>
</gene>
<name>A0A5D4XTZ9_9GAMM</name>
<sequence length="164" mass="18829">MPSLQSEQPPQDFDFAVGDWRVKHRRLRERLAGCTEWVEFDGQMSTRKVLGGYGNVEDNVLHLPEGTYRALALRSFDSRERQWAIWWLDGRAPGRIDVPVVGTFENGVGTFFADDTFDGVPIRIRFHWFATDPARPRWEQAFSSDGGATWETNWTMDFVRAGAC</sequence>
<comment type="caution">
    <text evidence="1">The sequence shown here is derived from an EMBL/GenBank/DDBJ whole genome shotgun (WGS) entry which is preliminary data.</text>
</comment>
<proteinExistence type="predicted"/>
<dbReference type="Proteomes" id="UP000324973">
    <property type="component" value="Unassembled WGS sequence"/>
</dbReference>
<dbReference type="OrthoDB" id="9814791at2"/>
<protein>
    <submittedName>
        <fullName evidence="1">DUF1579 domain-containing protein</fullName>
    </submittedName>
</protein>